<dbReference type="EMBL" id="NIRI02000056">
    <property type="protein sequence ID" value="KAG5443191.1"/>
    <property type="molecule type" value="Genomic_DNA"/>
</dbReference>
<name>A0A419Q4W6_CLOSI</name>
<gene>
    <name evidence="1" type="ORF">CSKR_110539</name>
</gene>
<dbReference type="Proteomes" id="UP000286415">
    <property type="component" value="Unassembled WGS sequence"/>
</dbReference>
<proteinExistence type="predicted"/>
<dbReference type="OrthoDB" id="10675389at2759"/>
<reference evidence="1 2" key="2">
    <citation type="journal article" date="2021" name="Genomics">
        <title>High-quality reference genome for Clonorchis sinensis.</title>
        <authorList>
            <person name="Young N.D."/>
            <person name="Stroehlein A.J."/>
            <person name="Kinkar L."/>
            <person name="Wang T."/>
            <person name="Sohn W.M."/>
            <person name="Chang B.C.H."/>
            <person name="Kaur P."/>
            <person name="Weisz D."/>
            <person name="Dudchenko O."/>
            <person name="Aiden E.L."/>
            <person name="Korhonen P.K."/>
            <person name="Gasser R.B."/>
        </authorList>
    </citation>
    <scope>NUCLEOTIDE SEQUENCE [LARGE SCALE GENOMIC DNA]</scope>
    <source>
        <strain evidence="1">Cs-k2</strain>
    </source>
</reference>
<protein>
    <submittedName>
        <fullName evidence="1">Uncharacterized protein</fullName>
    </submittedName>
</protein>
<evidence type="ECO:0000313" key="2">
    <source>
        <dbReference type="Proteomes" id="UP000286415"/>
    </source>
</evidence>
<dbReference type="InParanoid" id="A0A419Q4W6"/>
<organism evidence="1 2">
    <name type="scientific">Clonorchis sinensis</name>
    <name type="common">Chinese liver fluke</name>
    <dbReference type="NCBI Taxonomy" id="79923"/>
    <lineage>
        <taxon>Eukaryota</taxon>
        <taxon>Metazoa</taxon>
        <taxon>Spiralia</taxon>
        <taxon>Lophotrochozoa</taxon>
        <taxon>Platyhelminthes</taxon>
        <taxon>Trematoda</taxon>
        <taxon>Digenea</taxon>
        <taxon>Opisthorchiida</taxon>
        <taxon>Opisthorchiata</taxon>
        <taxon>Opisthorchiidae</taxon>
        <taxon>Clonorchis</taxon>
    </lineage>
</organism>
<sequence>MDPTKGGTTQVASRLCSGNASLWIQDVIRALHPKLGLAFKRHPEFVEIFMSGHRVTEYLRNRRMSLFCQKQEDVHRVTVDKLYPDESEKAGRLTTIEVVLWVHVTHSPAKYCGYDELRASHQTGYDSHGTVIATPYFGPWTAPYMNFLGNGPSGRKGTVKSREGLVAGVLSNWVWQYGTIIALTYFGF</sequence>
<evidence type="ECO:0000313" key="1">
    <source>
        <dbReference type="EMBL" id="KAG5443191.1"/>
    </source>
</evidence>
<reference evidence="1 2" key="1">
    <citation type="journal article" date="2018" name="Biotechnol. Adv.">
        <title>Improved genomic resources and new bioinformatic workflow for the carcinogenic parasite Clonorchis sinensis: Biotechnological implications.</title>
        <authorList>
            <person name="Wang D."/>
            <person name="Korhonen P.K."/>
            <person name="Gasser R.B."/>
            <person name="Young N.D."/>
        </authorList>
    </citation>
    <scope>NUCLEOTIDE SEQUENCE [LARGE SCALE GENOMIC DNA]</scope>
    <source>
        <strain evidence="1">Cs-k2</strain>
    </source>
</reference>
<dbReference type="AlphaFoldDB" id="A0A419Q4W6"/>
<keyword evidence="2" id="KW-1185">Reference proteome</keyword>
<comment type="caution">
    <text evidence="1">The sequence shown here is derived from an EMBL/GenBank/DDBJ whole genome shotgun (WGS) entry which is preliminary data.</text>
</comment>
<accession>A0A419Q4W6</accession>